<gene>
    <name evidence="1" type="ORF">BBK82_19775</name>
</gene>
<dbReference type="SUPFAM" id="SSF111331">
    <property type="entry name" value="NAD kinase/diacylglycerol kinase-like"/>
    <property type="match status" value="1"/>
</dbReference>
<name>A0A1B2HJR4_9PSEU</name>
<dbReference type="Proteomes" id="UP000093053">
    <property type="component" value="Chromosome"/>
</dbReference>
<evidence type="ECO:0008006" key="3">
    <source>
        <dbReference type="Google" id="ProtNLM"/>
    </source>
</evidence>
<evidence type="ECO:0000313" key="1">
    <source>
        <dbReference type="EMBL" id="ANZ37963.1"/>
    </source>
</evidence>
<protein>
    <recommendedName>
        <fullName evidence="3">Inorganic polyphosphate kinase</fullName>
    </recommendedName>
</protein>
<dbReference type="RefSeq" id="WP_065916321.1">
    <property type="nucleotide sequence ID" value="NZ_CP016793.1"/>
</dbReference>
<proteinExistence type="predicted"/>
<dbReference type="STRING" id="1586287.BBK82_19775"/>
<reference evidence="1 2" key="1">
    <citation type="submission" date="2016-07" db="EMBL/GenBank/DDBJ databases">
        <title>Complete genome sequence of the Lentzea guizhouensis DHS C013.</title>
        <authorList>
            <person name="Cao C."/>
        </authorList>
    </citation>
    <scope>NUCLEOTIDE SEQUENCE [LARGE SCALE GENOMIC DNA]</scope>
    <source>
        <strain evidence="1 2">DHS C013</strain>
    </source>
</reference>
<organism evidence="1 2">
    <name type="scientific">Lentzea guizhouensis</name>
    <dbReference type="NCBI Taxonomy" id="1586287"/>
    <lineage>
        <taxon>Bacteria</taxon>
        <taxon>Bacillati</taxon>
        <taxon>Actinomycetota</taxon>
        <taxon>Actinomycetes</taxon>
        <taxon>Pseudonocardiales</taxon>
        <taxon>Pseudonocardiaceae</taxon>
        <taxon>Lentzea</taxon>
    </lineage>
</organism>
<dbReference type="EMBL" id="CP016793">
    <property type="protein sequence ID" value="ANZ37963.1"/>
    <property type="molecule type" value="Genomic_DNA"/>
</dbReference>
<dbReference type="AlphaFoldDB" id="A0A1B2HJR4"/>
<sequence length="283" mass="31285">MSLAPRIVLVHRRIELTELLARHGTRGQVEFFLKSRDRTLDEVVDRDQQTRQALGEVGAAIPLDWRRGVVEREDLSRFLFAPEDVVVIVGQDGLVANVAKYLDGQPVIGINPDRGVLATHAPKDARELLHSTKNTEDRTMVEARSDDGQVLHALNEIYIGHPSHQTSRYRVHGERQASSGILVGSGTGATGWCSSAHRERKSTLTLPAPTERRLVWFVREAWPSPSTGVEHTEGEITDGPLHVDVESDGLVAFGDGIESDALRLGWGQRLSVGLAARRLRLVR</sequence>
<keyword evidence="2" id="KW-1185">Reference proteome</keyword>
<dbReference type="KEGG" id="led:BBK82_19775"/>
<evidence type="ECO:0000313" key="2">
    <source>
        <dbReference type="Proteomes" id="UP000093053"/>
    </source>
</evidence>
<accession>A0A1B2HJR4</accession>
<dbReference type="OrthoDB" id="1889537at2"/>
<dbReference type="InterPro" id="IPR016064">
    <property type="entry name" value="NAD/diacylglycerol_kinase_sf"/>
</dbReference>